<evidence type="ECO:0000256" key="4">
    <source>
        <dbReference type="ARBA" id="ARBA00022692"/>
    </source>
</evidence>
<gene>
    <name evidence="9" type="ORF">EV138_3052</name>
</gene>
<feature type="transmembrane region" description="Helical" evidence="7">
    <location>
        <begin position="281"/>
        <end position="303"/>
    </location>
</feature>
<dbReference type="InterPro" id="IPR011701">
    <property type="entry name" value="MFS"/>
</dbReference>
<evidence type="ECO:0000313" key="9">
    <source>
        <dbReference type="EMBL" id="TDU89482.1"/>
    </source>
</evidence>
<keyword evidence="3" id="KW-1003">Cell membrane</keyword>
<proteinExistence type="predicted"/>
<feature type="transmembrane region" description="Helical" evidence="7">
    <location>
        <begin position="346"/>
        <end position="364"/>
    </location>
</feature>
<feature type="domain" description="Major facilitator superfamily (MFS) profile" evidence="8">
    <location>
        <begin position="23"/>
        <end position="479"/>
    </location>
</feature>
<feature type="transmembrane region" description="Helical" evidence="7">
    <location>
        <begin position="89"/>
        <end position="108"/>
    </location>
</feature>
<evidence type="ECO:0000256" key="7">
    <source>
        <dbReference type="SAM" id="Phobius"/>
    </source>
</evidence>
<dbReference type="AlphaFoldDB" id="A0A4R7TBN2"/>
<reference evidence="9 10" key="1">
    <citation type="submission" date="2019-03" db="EMBL/GenBank/DDBJ databases">
        <title>Genomic Encyclopedia of Type Strains, Phase III (KMG-III): the genomes of soil and plant-associated and newly described type strains.</title>
        <authorList>
            <person name="Whitman W."/>
        </authorList>
    </citation>
    <scope>NUCLEOTIDE SEQUENCE [LARGE SCALE GENOMIC DNA]</scope>
    <source>
        <strain evidence="9 10">VKM Ac-2575</strain>
    </source>
</reference>
<feature type="transmembrane region" description="Helical" evidence="7">
    <location>
        <begin position="114"/>
        <end position="139"/>
    </location>
</feature>
<keyword evidence="10" id="KW-1185">Reference proteome</keyword>
<evidence type="ECO:0000256" key="2">
    <source>
        <dbReference type="ARBA" id="ARBA00022448"/>
    </source>
</evidence>
<keyword evidence="4 7" id="KW-0812">Transmembrane</keyword>
<dbReference type="PANTHER" id="PTHR42718:SF46">
    <property type="entry name" value="BLR6921 PROTEIN"/>
    <property type="match status" value="1"/>
</dbReference>
<feature type="transmembrane region" description="Helical" evidence="7">
    <location>
        <begin position="59"/>
        <end position="77"/>
    </location>
</feature>
<keyword evidence="5 7" id="KW-1133">Transmembrane helix</keyword>
<evidence type="ECO:0000256" key="6">
    <source>
        <dbReference type="ARBA" id="ARBA00023136"/>
    </source>
</evidence>
<feature type="transmembrane region" description="Helical" evidence="7">
    <location>
        <begin position="242"/>
        <end position="260"/>
    </location>
</feature>
<evidence type="ECO:0000256" key="5">
    <source>
        <dbReference type="ARBA" id="ARBA00022989"/>
    </source>
</evidence>
<keyword evidence="6 7" id="KW-0472">Membrane</keyword>
<feature type="transmembrane region" description="Helical" evidence="7">
    <location>
        <begin position="210"/>
        <end position="230"/>
    </location>
</feature>
<feature type="transmembrane region" description="Helical" evidence="7">
    <location>
        <begin position="176"/>
        <end position="198"/>
    </location>
</feature>
<dbReference type="Gene3D" id="1.20.1720.10">
    <property type="entry name" value="Multidrug resistance protein D"/>
    <property type="match status" value="1"/>
</dbReference>
<comment type="caution">
    <text evidence="9">The sequence shown here is derived from an EMBL/GenBank/DDBJ whole genome shotgun (WGS) entry which is preliminary data.</text>
</comment>
<keyword evidence="2" id="KW-0813">Transport</keyword>
<dbReference type="OrthoDB" id="4668943at2"/>
<evidence type="ECO:0000256" key="3">
    <source>
        <dbReference type="ARBA" id="ARBA00022475"/>
    </source>
</evidence>
<feature type="transmembrane region" description="Helical" evidence="7">
    <location>
        <begin position="407"/>
        <end position="432"/>
    </location>
</feature>
<feature type="transmembrane region" description="Helical" evidence="7">
    <location>
        <begin position="21"/>
        <end position="47"/>
    </location>
</feature>
<dbReference type="GO" id="GO:0022857">
    <property type="term" value="F:transmembrane transporter activity"/>
    <property type="evidence" value="ECO:0007669"/>
    <property type="project" value="InterPro"/>
</dbReference>
<feature type="transmembrane region" description="Helical" evidence="7">
    <location>
        <begin position="370"/>
        <end position="395"/>
    </location>
</feature>
<name>A0A4R7TBN2_9ACTN</name>
<dbReference type="Gene3D" id="1.20.1250.20">
    <property type="entry name" value="MFS general substrate transporter like domains"/>
    <property type="match status" value="1"/>
</dbReference>
<dbReference type="EMBL" id="SOCE01000001">
    <property type="protein sequence ID" value="TDU89482.1"/>
    <property type="molecule type" value="Genomic_DNA"/>
</dbReference>
<feature type="transmembrane region" description="Helical" evidence="7">
    <location>
        <begin position="315"/>
        <end position="334"/>
    </location>
</feature>
<sequence>MYATTESLATTPAAQGGRSRWLALYVLCAGMLMIVLDVTVVNVALPAIQDDLGFTSSSLAWVVNAYLIAFGGLLLLAGRLGDLLGRRNIFVSGLVVFTAASVLCGLAESQEVLVAARFVQGVGGALTSAVILGMIVTLFPEPREQAKAIGVYAFVASAGGSIGLLAGGVLTQAINWHWIFFVNLPIGVVTAVLAVKLIEKDKGLGMGRGTDVPGAVLITAALMVGVFTIVKPAAELGWTAPRTIALGLLTLTLLACFIVREATAANPLVPLRIFKSRNLTGANLIQALSASGMFGIFFLGSLYLQRVLGYNALEIGLAFLPTTVVMGLLSVRYSEKLVMRFGPRRPMIAGLVLIVVGLALFTQAPVNGNYFIHVLPVLALLGLGGGICFPALMGLSMADVKPEDAGLASGLIGTMGEVGAALGLAVLATLSATRTESLAAAGKPALDALTSGFHLSFAIAGVIVAAAVVIACTLMRPARPAADAAAASQTEVEELAAA</sequence>
<dbReference type="RefSeq" id="WP_133979546.1">
    <property type="nucleotide sequence ID" value="NZ_SOCE01000001.1"/>
</dbReference>
<evidence type="ECO:0000259" key="8">
    <source>
        <dbReference type="PROSITE" id="PS50850"/>
    </source>
</evidence>
<feature type="transmembrane region" description="Helical" evidence="7">
    <location>
        <begin position="452"/>
        <end position="474"/>
    </location>
</feature>
<evidence type="ECO:0000256" key="1">
    <source>
        <dbReference type="ARBA" id="ARBA00004651"/>
    </source>
</evidence>
<dbReference type="Pfam" id="PF07690">
    <property type="entry name" value="MFS_1"/>
    <property type="match status" value="1"/>
</dbReference>
<dbReference type="InterPro" id="IPR036259">
    <property type="entry name" value="MFS_trans_sf"/>
</dbReference>
<dbReference type="GO" id="GO:0005886">
    <property type="term" value="C:plasma membrane"/>
    <property type="evidence" value="ECO:0007669"/>
    <property type="project" value="UniProtKB-SubCell"/>
</dbReference>
<dbReference type="CDD" id="cd17321">
    <property type="entry name" value="MFS_MMR_MDR_like"/>
    <property type="match status" value="1"/>
</dbReference>
<dbReference type="Proteomes" id="UP000295151">
    <property type="component" value="Unassembled WGS sequence"/>
</dbReference>
<feature type="transmembrane region" description="Helical" evidence="7">
    <location>
        <begin position="151"/>
        <end position="170"/>
    </location>
</feature>
<accession>A0A4R7TBN2</accession>
<dbReference type="PROSITE" id="PS50850">
    <property type="entry name" value="MFS"/>
    <property type="match status" value="1"/>
</dbReference>
<protein>
    <submittedName>
        <fullName evidence="9">EmrB/QacA subfamily drug resistance transporter</fullName>
    </submittedName>
</protein>
<dbReference type="InterPro" id="IPR004638">
    <property type="entry name" value="EmrB-like"/>
</dbReference>
<dbReference type="SUPFAM" id="SSF103473">
    <property type="entry name" value="MFS general substrate transporter"/>
    <property type="match status" value="1"/>
</dbReference>
<dbReference type="PANTHER" id="PTHR42718">
    <property type="entry name" value="MAJOR FACILITATOR SUPERFAMILY MULTIDRUG TRANSPORTER MFSC"/>
    <property type="match status" value="1"/>
</dbReference>
<organism evidence="9 10">
    <name type="scientific">Kribbella voronezhensis</name>
    <dbReference type="NCBI Taxonomy" id="2512212"/>
    <lineage>
        <taxon>Bacteria</taxon>
        <taxon>Bacillati</taxon>
        <taxon>Actinomycetota</taxon>
        <taxon>Actinomycetes</taxon>
        <taxon>Propionibacteriales</taxon>
        <taxon>Kribbellaceae</taxon>
        <taxon>Kribbella</taxon>
    </lineage>
</organism>
<evidence type="ECO:0000313" key="10">
    <source>
        <dbReference type="Proteomes" id="UP000295151"/>
    </source>
</evidence>
<dbReference type="NCBIfam" id="TIGR00711">
    <property type="entry name" value="efflux_EmrB"/>
    <property type="match status" value="1"/>
</dbReference>
<comment type="subcellular location">
    <subcellularLocation>
        <location evidence="1">Cell membrane</location>
        <topology evidence="1">Multi-pass membrane protein</topology>
    </subcellularLocation>
</comment>
<dbReference type="InterPro" id="IPR020846">
    <property type="entry name" value="MFS_dom"/>
</dbReference>